<reference evidence="1" key="1">
    <citation type="submission" date="2014-06" db="EMBL/GenBank/DDBJ databases">
        <authorList>
            <person name="Berube P.M."/>
        </authorList>
    </citation>
    <scope>NUCLEOTIDE SEQUENCE</scope>
    <source>
        <strain evidence="1">P0902-H212</strain>
    </source>
</reference>
<dbReference type="AlphaFoldDB" id="A0A0D5A227"/>
<proteinExistence type="predicted"/>
<dbReference type="EMBL" id="KJ947870">
    <property type="protein sequence ID" value="AJW30557.1"/>
    <property type="molecule type" value="Genomic_DNA"/>
</dbReference>
<protein>
    <submittedName>
        <fullName evidence="1">Uncharacterized protein</fullName>
    </submittedName>
</protein>
<name>A0A0D5A227_PROMR</name>
<accession>A0A0D5A227</accession>
<organism evidence="1">
    <name type="scientific">Prochlorococcus marinus str. P0902-H212</name>
    <dbReference type="NCBI Taxonomy" id="1620696"/>
    <lineage>
        <taxon>Bacteria</taxon>
        <taxon>Bacillati</taxon>
        <taxon>Cyanobacteriota</taxon>
        <taxon>Cyanophyceae</taxon>
        <taxon>Synechococcales</taxon>
        <taxon>Prochlorococcaceae</taxon>
        <taxon>Prochlorococcus</taxon>
    </lineage>
</organism>
<gene>
    <name evidence="1" type="ORF">FA02_0291</name>
</gene>
<sequence>MIDKEEKTFQETIVAGNMDEAKKIAKESNPEVKIVSANWVYK</sequence>
<evidence type="ECO:0000313" key="1">
    <source>
        <dbReference type="EMBL" id="AJW30557.1"/>
    </source>
</evidence>